<feature type="domain" description="Cytochrome c assembly protein" evidence="7">
    <location>
        <begin position="67"/>
        <end position="259"/>
    </location>
</feature>
<feature type="transmembrane region" description="Helical" evidence="6">
    <location>
        <begin position="30"/>
        <end position="52"/>
    </location>
</feature>
<dbReference type="GO" id="GO:0020037">
    <property type="term" value="F:heme binding"/>
    <property type="evidence" value="ECO:0007669"/>
    <property type="project" value="InterPro"/>
</dbReference>
<feature type="transmembrane region" description="Helical" evidence="6">
    <location>
        <begin position="6"/>
        <end position="23"/>
    </location>
</feature>
<evidence type="ECO:0000256" key="4">
    <source>
        <dbReference type="ARBA" id="ARBA00022989"/>
    </source>
</evidence>
<evidence type="ECO:0000313" key="9">
    <source>
        <dbReference type="Proteomes" id="UP000323337"/>
    </source>
</evidence>
<reference evidence="8 9" key="1">
    <citation type="submission" date="2019-08" db="EMBL/GenBank/DDBJ databases">
        <title>Genomic characterization of a novel candidate phylum (ARYD3) from a high temperature, high salinity tertiary oil reservoir in north central Oklahoma, USA.</title>
        <authorList>
            <person name="Youssef N.H."/>
            <person name="Yadav A."/>
            <person name="Elshahed M.S."/>
        </authorList>
    </citation>
    <scope>NUCLEOTIDE SEQUENCE [LARGE SCALE GENOMIC DNA]</scope>
    <source>
        <strain evidence="8">ARYD1</strain>
    </source>
</reference>
<dbReference type="EMBL" id="VSIV01000209">
    <property type="protein sequence ID" value="TYB33049.1"/>
    <property type="molecule type" value="Genomic_DNA"/>
</dbReference>
<feature type="transmembrane region" description="Helical" evidence="6">
    <location>
        <begin position="120"/>
        <end position="148"/>
    </location>
</feature>
<comment type="subcellular location">
    <subcellularLocation>
        <location evidence="1">Membrane</location>
        <topology evidence="1">Multi-pass membrane protein</topology>
    </subcellularLocation>
</comment>
<dbReference type="Pfam" id="PF01578">
    <property type="entry name" value="Cytochrom_C_asm"/>
    <property type="match status" value="1"/>
</dbReference>
<feature type="transmembrane region" description="Helical" evidence="6">
    <location>
        <begin position="239"/>
        <end position="260"/>
    </location>
</feature>
<evidence type="ECO:0000256" key="5">
    <source>
        <dbReference type="ARBA" id="ARBA00023136"/>
    </source>
</evidence>
<gene>
    <name evidence="8" type="ORF">FXF49_08255</name>
</gene>
<evidence type="ECO:0000256" key="2">
    <source>
        <dbReference type="ARBA" id="ARBA00022692"/>
    </source>
</evidence>
<keyword evidence="3" id="KW-0201">Cytochrome c-type biogenesis</keyword>
<keyword evidence="4 6" id="KW-1133">Transmembrane helix</keyword>
<dbReference type="PANTHER" id="PTHR30071:SF1">
    <property type="entry name" value="CYTOCHROME B_B6 PROTEIN-RELATED"/>
    <property type="match status" value="1"/>
</dbReference>
<dbReference type="GO" id="GO:0005886">
    <property type="term" value="C:plasma membrane"/>
    <property type="evidence" value="ECO:0007669"/>
    <property type="project" value="TreeGrafter"/>
</dbReference>
<dbReference type="RefSeq" id="WP_303701422.1">
    <property type="nucleotide sequence ID" value="NZ_VSIV01000209.1"/>
</dbReference>
<comment type="caution">
    <text evidence="8">The sequence shown here is derived from an EMBL/GenBank/DDBJ whole genome shotgun (WGS) entry which is preliminary data.</text>
</comment>
<dbReference type="Proteomes" id="UP000323337">
    <property type="component" value="Unassembled WGS sequence"/>
</dbReference>
<keyword evidence="5 6" id="KW-0472">Membrane</keyword>
<proteinExistence type="predicted"/>
<feature type="transmembrane region" description="Helical" evidence="6">
    <location>
        <begin position="179"/>
        <end position="199"/>
    </location>
</feature>
<evidence type="ECO:0000256" key="1">
    <source>
        <dbReference type="ARBA" id="ARBA00004141"/>
    </source>
</evidence>
<feature type="transmembrane region" description="Helical" evidence="6">
    <location>
        <begin position="205"/>
        <end position="227"/>
    </location>
</feature>
<feature type="transmembrane region" description="Helical" evidence="6">
    <location>
        <begin position="64"/>
        <end position="82"/>
    </location>
</feature>
<organism evidence="8 9">
    <name type="scientific">Flexistipes sinusarabici</name>
    <dbReference type="NCBI Taxonomy" id="2352"/>
    <lineage>
        <taxon>Bacteria</taxon>
        <taxon>Pseudomonadati</taxon>
        <taxon>Deferribacterota</taxon>
        <taxon>Deferribacteres</taxon>
        <taxon>Deferribacterales</taxon>
        <taxon>Flexistipitaceae</taxon>
        <taxon>Flexistipes</taxon>
    </lineage>
</organism>
<dbReference type="GO" id="GO:0017004">
    <property type="term" value="P:cytochrome complex assembly"/>
    <property type="evidence" value="ECO:0007669"/>
    <property type="project" value="UniProtKB-KW"/>
</dbReference>
<evidence type="ECO:0000259" key="7">
    <source>
        <dbReference type="Pfam" id="PF01578"/>
    </source>
</evidence>
<dbReference type="InterPro" id="IPR002541">
    <property type="entry name" value="Cyt_c_assembly"/>
</dbReference>
<dbReference type="AlphaFoldDB" id="A0A5D0MQK6"/>
<evidence type="ECO:0000256" key="6">
    <source>
        <dbReference type="SAM" id="Phobius"/>
    </source>
</evidence>
<name>A0A5D0MQK6_FLESI</name>
<sequence length="262" mass="29655">MIYDIVILLYMLSLLHMCLFFFLEYKKLAGIANIFALSGFLLNIFDIVIKWVNTGIFPSHTMNGLLIILTAALVAVYIFLYLKYKRPSLLLFIMPIVIILGLFTFAFKDINPSRDFATSFWLYIHLPFTVVGSAFFLFAAISGVMYFVQENQLKNKNFGFIYSKFPPLNVINNLNKNSLNMGFAVFTIGLIAGIIWGLYEWNGTLLLSAKLIFAVITWAVFGIIILIRQTKGLAPRGSALWSVVGFICIVIMYFAVALFLRG</sequence>
<protein>
    <recommendedName>
        <fullName evidence="7">Cytochrome c assembly protein domain-containing protein</fullName>
    </recommendedName>
</protein>
<keyword evidence="2 6" id="KW-0812">Transmembrane</keyword>
<evidence type="ECO:0000256" key="3">
    <source>
        <dbReference type="ARBA" id="ARBA00022748"/>
    </source>
</evidence>
<dbReference type="PANTHER" id="PTHR30071">
    <property type="entry name" value="HEME EXPORTER PROTEIN C"/>
    <property type="match status" value="1"/>
</dbReference>
<dbReference type="InterPro" id="IPR045062">
    <property type="entry name" value="Cyt_c_biogenesis_CcsA/CcmC"/>
</dbReference>
<accession>A0A5D0MQK6</accession>
<feature type="transmembrane region" description="Helical" evidence="6">
    <location>
        <begin position="89"/>
        <end position="108"/>
    </location>
</feature>
<evidence type="ECO:0000313" key="8">
    <source>
        <dbReference type="EMBL" id="TYB33049.1"/>
    </source>
</evidence>